<dbReference type="Pfam" id="PF01177">
    <property type="entry name" value="Asp_Glu_race"/>
    <property type="match status" value="1"/>
</dbReference>
<comment type="caution">
    <text evidence="3">The sequence shown here is derived from an EMBL/GenBank/DDBJ whole genome shotgun (WGS) entry which is preliminary data.</text>
</comment>
<sequence>MRILGLIGGMSWESTALYYRHLNEIARDRLGGLHSAKVLLWSFDFAEIAECQSQGDWDGATALMIDAARRLQAGGAEALVICTNTMHKMAEELERASGLPVLHIADATAQAIRRTACARPLLLATRFTMEQAFYRERLRQRHGIDCVIPDEADRALVHRIIYEELCRGVVSPDSKAAYLDVIDRLRRSEGVDGVILGCTEITMLIGAGDVDFPVFDTTRLHAESAMAFAIDGAAAPSRN</sequence>
<proteinExistence type="inferred from homology"/>
<evidence type="ECO:0000256" key="1">
    <source>
        <dbReference type="ARBA" id="ARBA00007847"/>
    </source>
</evidence>
<keyword evidence="2" id="KW-0413">Isomerase</keyword>
<name>A0A2T1HMZ4_9HYPH</name>
<dbReference type="NCBIfam" id="TIGR00035">
    <property type="entry name" value="asp_race"/>
    <property type="match status" value="1"/>
</dbReference>
<dbReference type="PANTHER" id="PTHR21198:SF7">
    <property type="entry name" value="ASPARTATE-GLUTAMATE RACEMASE FAMILY"/>
    <property type="match status" value="1"/>
</dbReference>
<dbReference type="Gene3D" id="3.40.50.1860">
    <property type="match status" value="2"/>
</dbReference>
<dbReference type="InterPro" id="IPR001920">
    <property type="entry name" value="Asp/Glu_race"/>
</dbReference>
<evidence type="ECO:0000313" key="4">
    <source>
        <dbReference type="Proteomes" id="UP000239772"/>
    </source>
</evidence>
<evidence type="ECO:0000256" key="2">
    <source>
        <dbReference type="ARBA" id="ARBA00023235"/>
    </source>
</evidence>
<gene>
    <name evidence="3" type="ORF">SLNSH_21230</name>
</gene>
<protein>
    <submittedName>
        <fullName evidence="3">Aspartate/glutamate racemase</fullName>
    </submittedName>
</protein>
<dbReference type="Proteomes" id="UP000239772">
    <property type="component" value="Unassembled WGS sequence"/>
</dbReference>
<dbReference type="EMBL" id="PVZS01000033">
    <property type="protein sequence ID" value="PSC03030.1"/>
    <property type="molecule type" value="Genomic_DNA"/>
</dbReference>
<accession>A0A2T1HMZ4</accession>
<dbReference type="OrthoDB" id="9803739at2"/>
<keyword evidence="4" id="KW-1185">Reference proteome</keyword>
<dbReference type="InterPro" id="IPR015942">
    <property type="entry name" value="Asp/Glu/hydantoin_racemase"/>
</dbReference>
<reference evidence="4" key="1">
    <citation type="submission" date="2018-03" db="EMBL/GenBank/DDBJ databases">
        <authorList>
            <person name="Sun L."/>
            <person name="Liu H."/>
            <person name="Chen W."/>
            <person name="Huang K."/>
            <person name="Liu W."/>
            <person name="Gao X."/>
        </authorList>
    </citation>
    <scope>NUCLEOTIDE SEQUENCE [LARGE SCALE GENOMIC DNA]</scope>
    <source>
        <strain evidence="4">SH9</strain>
    </source>
</reference>
<dbReference type="RefSeq" id="WP_106339719.1">
    <property type="nucleotide sequence ID" value="NZ_PVZS01000033.1"/>
</dbReference>
<organism evidence="3 4">
    <name type="scientific">Alsobacter soli</name>
    <dbReference type="NCBI Taxonomy" id="2109933"/>
    <lineage>
        <taxon>Bacteria</taxon>
        <taxon>Pseudomonadati</taxon>
        <taxon>Pseudomonadota</taxon>
        <taxon>Alphaproteobacteria</taxon>
        <taxon>Hyphomicrobiales</taxon>
        <taxon>Alsobacteraceae</taxon>
        <taxon>Alsobacter</taxon>
    </lineage>
</organism>
<comment type="similarity">
    <text evidence="1">Belongs to the aspartate/glutamate racemases family.</text>
</comment>
<dbReference type="GO" id="GO:0047661">
    <property type="term" value="F:amino-acid racemase activity"/>
    <property type="evidence" value="ECO:0007669"/>
    <property type="project" value="InterPro"/>
</dbReference>
<dbReference type="PANTHER" id="PTHR21198">
    <property type="entry name" value="GLUTAMATE RACEMASE"/>
    <property type="match status" value="1"/>
</dbReference>
<dbReference type="SUPFAM" id="SSF53681">
    <property type="entry name" value="Aspartate/glutamate racemase"/>
    <property type="match status" value="2"/>
</dbReference>
<evidence type="ECO:0000313" key="3">
    <source>
        <dbReference type="EMBL" id="PSC03030.1"/>
    </source>
</evidence>
<dbReference type="InterPro" id="IPR004380">
    <property type="entry name" value="Asp_race"/>
</dbReference>
<dbReference type="AlphaFoldDB" id="A0A2T1HMZ4"/>